<dbReference type="Pfam" id="PF01618">
    <property type="entry name" value="MotA_ExbB"/>
    <property type="match status" value="1"/>
</dbReference>
<keyword evidence="10" id="KW-1185">Reference proteome</keyword>
<keyword evidence="9" id="KW-0614">Plasmid</keyword>
<feature type="transmembrane region" description="Helical" evidence="7">
    <location>
        <begin position="41"/>
        <end position="63"/>
    </location>
</feature>
<dbReference type="AlphaFoldDB" id="A0A2Y9CKH8"/>
<dbReference type="RefSeq" id="WP_119797853.1">
    <property type="nucleotide sequence ID" value="NZ_CP021660.1"/>
</dbReference>
<comment type="similarity">
    <text evidence="6">Belongs to the exbB/tolQ family.</text>
</comment>
<feature type="transmembrane region" description="Helical" evidence="7">
    <location>
        <begin position="7"/>
        <end position="29"/>
    </location>
</feature>
<keyword evidence="2" id="KW-1003">Cell membrane</keyword>
<reference evidence="9 10" key="1">
    <citation type="submission" date="2017-05" db="EMBL/GenBank/DDBJ databases">
        <title>Genome sequence of Candidatus Fukatsuia symbiotica and Candidatus Hamiltonella defensa from Acyrthosiphon pisum strain 5D.</title>
        <authorList>
            <person name="Patel V.A."/>
            <person name="Chevignon G."/>
            <person name="Russell J.A."/>
            <person name="Oliver K.M."/>
        </authorList>
    </citation>
    <scope>NUCLEOTIDE SEQUENCE [LARGE SCALE GENOMIC DNA]</scope>
    <source>
        <strain evidence="9 10">5D</strain>
        <plasmid evidence="10">p5d_fsymbiotica-1</plasmid>
    </source>
</reference>
<dbReference type="GO" id="GO:0015031">
    <property type="term" value="P:protein transport"/>
    <property type="evidence" value="ECO:0007669"/>
    <property type="project" value="UniProtKB-KW"/>
</dbReference>
<feature type="domain" description="MotA/TolQ/ExbB proton channel" evidence="8">
    <location>
        <begin position="105"/>
        <end position="218"/>
    </location>
</feature>
<geneLocation type="plasmid" evidence="10">
    <name>p5d_fsymbiotica-1</name>
</geneLocation>
<dbReference type="EMBL" id="CP021660">
    <property type="protein sequence ID" value="AWK15540.1"/>
    <property type="molecule type" value="Genomic_DNA"/>
</dbReference>
<evidence type="ECO:0000256" key="3">
    <source>
        <dbReference type="ARBA" id="ARBA00022692"/>
    </source>
</evidence>
<sequence length="380" mass="42416">MKNLFVYRPVLISFTIAWFPVFCLFVPAIREYVIGNFMVSAIYNSIIIFIYVLGSGCALFSIWQSLQSKNIINHKNGYSENSLLLSMNKILFSKNTTANHHVLLDELSADITTTRTQRLSFIMSCSNVSTLIGLLGTFAGLSVTIGSIGSLLSQSSGSSDGDASDTLQMIVAMVSSLSEPLRGMNTAFVSSIYGVVCAILLTAQCVFVRGTFEQLVGRLKRLKLESGHSPQFEQKSRNIRIESAVVTEFKQCFDDFYHAYLTNESENKINRLAHNNQILQAFDKLNNHMDNTGNLFAQQIESLKGLLINQNTLIEQNNSIQEQVTAQKNELSNNHGMLIVKTNEINAEMQSYKISFLPLLEKITAMYQKTVKDTLLKKVG</sequence>
<evidence type="ECO:0000256" key="2">
    <source>
        <dbReference type="ARBA" id="ARBA00022475"/>
    </source>
</evidence>
<feature type="transmembrane region" description="Helical" evidence="7">
    <location>
        <begin position="187"/>
        <end position="212"/>
    </location>
</feature>
<dbReference type="OrthoDB" id="6561829at2"/>
<evidence type="ECO:0000256" key="4">
    <source>
        <dbReference type="ARBA" id="ARBA00022989"/>
    </source>
</evidence>
<dbReference type="Proteomes" id="UP000261875">
    <property type="component" value="Plasmid p5D_Fsymbiotica-1"/>
</dbReference>
<evidence type="ECO:0000313" key="10">
    <source>
        <dbReference type="Proteomes" id="UP000261875"/>
    </source>
</evidence>
<proteinExistence type="inferred from homology"/>
<keyword evidence="6" id="KW-0813">Transport</keyword>
<dbReference type="InterPro" id="IPR002898">
    <property type="entry name" value="MotA_ExbB_proton_chnl"/>
</dbReference>
<evidence type="ECO:0000256" key="5">
    <source>
        <dbReference type="ARBA" id="ARBA00023136"/>
    </source>
</evidence>
<dbReference type="KEGG" id="fsm:CCS41_14025"/>
<keyword evidence="5 7" id="KW-0472">Membrane</keyword>
<evidence type="ECO:0000256" key="1">
    <source>
        <dbReference type="ARBA" id="ARBA00004651"/>
    </source>
</evidence>
<protein>
    <recommendedName>
        <fullName evidence="8">MotA/TolQ/ExbB proton channel domain-containing protein</fullName>
    </recommendedName>
</protein>
<evidence type="ECO:0000313" key="9">
    <source>
        <dbReference type="EMBL" id="AWK15540.1"/>
    </source>
</evidence>
<keyword evidence="3 7" id="KW-0812">Transmembrane</keyword>
<evidence type="ECO:0000256" key="6">
    <source>
        <dbReference type="RuleBase" id="RU004057"/>
    </source>
</evidence>
<keyword evidence="4 7" id="KW-1133">Transmembrane helix</keyword>
<gene>
    <name evidence="9" type="ORF">CCS41_14025</name>
</gene>
<evidence type="ECO:0000256" key="7">
    <source>
        <dbReference type="SAM" id="Phobius"/>
    </source>
</evidence>
<evidence type="ECO:0000259" key="8">
    <source>
        <dbReference type="Pfam" id="PF01618"/>
    </source>
</evidence>
<dbReference type="GO" id="GO:0005886">
    <property type="term" value="C:plasma membrane"/>
    <property type="evidence" value="ECO:0007669"/>
    <property type="project" value="UniProtKB-SubCell"/>
</dbReference>
<name>A0A2Y9CKH8_9GAMM</name>
<organism evidence="9 10">
    <name type="scientific">Candidatus Fukatsuia symbiotica</name>
    <dbReference type="NCBI Taxonomy" id="1878942"/>
    <lineage>
        <taxon>Bacteria</taxon>
        <taxon>Pseudomonadati</taxon>
        <taxon>Pseudomonadota</taxon>
        <taxon>Gammaproteobacteria</taxon>
        <taxon>Enterobacterales</taxon>
        <taxon>Yersiniaceae</taxon>
        <taxon>Candidatus Fukatsuia</taxon>
    </lineage>
</organism>
<comment type="subcellular location">
    <subcellularLocation>
        <location evidence="1">Cell membrane</location>
        <topology evidence="1">Multi-pass membrane protein</topology>
    </subcellularLocation>
    <subcellularLocation>
        <location evidence="6">Membrane</location>
        <topology evidence="6">Multi-pass membrane protein</topology>
    </subcellularLocation>
</comment>
<keyword evidence="6" id="KW-0653">Protein transport</keyword>
<accession>A0A2Y9CKH8</accession>
<feature type="transmembrane region" description="Helical" evidence="7">
    <location>
        <begin position="128"/>
        <end position="152"/>
    </location>
</feature>